<dbReference type="Proteomes" id="UP000186817">
    <property type="component" value="Unassembled WGS sequence"/>
</dbReference>
<reference evidence="2 3" key="1">
    <citation type="submission" date="2016-02" db="EMBL/GenBank/DDBJ databases">
        <title>Genome analysis of coral dinoflagellate symbionts highlights evolutionary adaptations to a symbiotic lifestyle.</title>
        <authorList>
            <person name="Aranda M."/>
            <person name="Li Y."/>
            <person name="Liew Y.J."/>
            <person name="Baumgarten S."/>
            <person name="Simakov O."/>
            <person name="Wilson M."/>
            <person name="Piel J."/>
            <person name="Ashoor H."/>
            <person name="Bougouffa S."/>
            <person name="Bajic V.B."/>
            <person name="Ryu T."/>
            <person name="Ravasi T."/>
            <person name="Bayer T."/>
            <person name="Micklem G."/>
            <person name="Kim H."/>
            <person name="Bhak J."/>
            <person name="Lajeunesse T.C."/>
            <person name="Voolstra C.R."/>
        </authorList>
    </citation>
    <scope>NUCLEOTIDE SEQUENCE [LARGE SCALE GENOMIC DNA]</scope>
    <source>
        <strain evidence="2 3">CCMP2467</strain>
    </source>
</reference>
<keyword evidence="1" id="KW-0472">Membrane</keyword>
<evidence type="ECO:0000313" key="3">
    <source>
        <dbReference type="Proteomes" id="UP000186817"/>
    </source>
</evidence>
<feature type="transmembrane region" description="Helical" evidence="1">
    <location>
        <begin position="193"/>
        <end position="215"/>
    </location>
</feature>
<feature type="transmembrane region" description="Helical" evidence="1">
    <location>
        <begin position="91"/>
        <end position="118"/>
    </location>
</feature>
<keyword evidence="1" id="KW-0812">Transmembrane</keyword>
<keyword evidence="3" id="KW-1185">Reference proteome</keyword>
<comment type="caution">
    <text evidence="2">The sequence shown here is derived from an EMBL/GenBank/DDBJ whole genome shotgun (WGS) entry which is preliminary data.</text>
</comment>
<feature type="transmembrane region" description="Helical" evidence="1">
    <location>
        <begin position="304"/>
        <end position="329"/>
    </location>
</feature>
<feature type="transmembrane region" description="Helical" evidence="1">
    <location>
        <begin position="235"/>
        <end position="253"/>
    </location>
</feature>
<feature type="transmembrane region" description="Helical" evidence="1">
    <location>
        <begin position="23"/>
        <end position="44"/>
    </location>
</feature>
<accession>A0A1Q9E6N9</accession>
<feature type="transmembrane region" description="Helical" evidence="1">
    <location>
        <begin position="265"/>
        <end position="284"/>
    </location>
</feature>
<sequence length="543" mass="57982">MAFPLLIFNTIATAELGSLDLGVIGACSLAKVLVLGITWLLTYCAFRPERSHGQRILTSSVFAFFAIASDDFAIGFPVIDALYGKVLNMGIYIAGNALVGSFVFVPVTMAALAVGGVLKKSEAEGSKKASTWQITRNYNGDYRCTPVQERVSLGGVKRVRGLLRDFTFFYGAIPTGSPPIVFAGLYDPDSSELVATAVLLGLVLAGPIMFVTSVLLNSDAESSAHKVLNDVQLSADAASLVCGALLAVSLIIVRRFWSCVCPVKTLLACYALVLIVYNSLSLLFEIPELQKENCPTVDELGQRSALVVCFGWSQHTASILLLVLQLALVKDSVFAGRRPAFNILPPLLCALLALAPAFLAAPNTLYEICRYEESGPLTVANMVWSCLKLAVCIGLSVRGILGSGGNGPPDTSLPSSEVLRVGPLETLQRPVVQSAGGVLRVLTTMNILKVLTQVVNASQVYFKNRRTSGSFAAMLVLESVISHGQAVVLLASLLFDSQFTSLHLDFCCPCLRRLTTWSTGARESMNPFSLTAANLPSSEAQEA</sequence>
<proteinExistence type="predicted"/>
<gene>
    <name evidence="2" type="ORF">AK812_SmicGene14017</name>
</gene>
<keyword evidence="1" id="KW-1133">Transmembrane helix</keyword>
<feature type="transmembrane region" description="Helical" evidence="1">
    <location>
        <begin position="341"/>
        <end position="362"/>
    </location>
</feature>
<dbReference type="AlphaFoldDB" id="A0A1Q9E6N9"/>
<protein>
    <submittedName>
        <fullName evidence="2">Uncharacterized protein</fullName>
    </submittedName>
</protein>
<dbReference type="EMBL" id="LSRX01000247">
    <property type="protein sequence ID" value="OLQ03082.1"/>
    <property type="molecule type" value="Genomic_DNA"/>
</dbReference>
<name>A0A1Q9E6N9_SYMMI</name>
<organism evidence="2 3">
    <name type="scientific">Symbiodinium microadriaticum</name>
    <name type="common">Dinoflagellate</name>
    <name type="synonym">Zooxanthella microadriatica</name>
    <dbReference type="NCBI Taxonomy" id="2951"/>
    <lineage>
        <taxon>Eukaryota</taxon>
        <taxon>Sar</taxon>
        <taxon>Alveolata</taxon>
        <taxon>Dinophyceae</taxon>
        <taxon>Suessiales</taxon>
        <taxon>Symbiodiniaceae</taxon>
        <taxon>Symbiodinium</taxon>
    </lineage>
</organism>
<feature type="transmembrane region" description="Helical" evidence="1">
    <location>
        <begin position="56"/>
        <end position="79"/>
    </location>
</feature>
<dbReference type="OrthoDB" id="2133778at2759"/>
<evidence type="ECO:0000256" key="1">
    <source>
        <dbReference type="SAM" id="Phobius"/>
    </source>
</evidence>
<evidence type="ECO:0000313" key="2">
    <source>
        <dbReference type="EMBL" id="OLQ03082.1"/>
    </source>
</evidence>